<evidence type="ECO:0000313" key="3">
    <source>
        <dbReference type="EMBL" id="KAK1437205.1"/>
    </source>
</evidence>
<dbReference type="PANTHER" id="PTHR33916">
    <property type="entry name" value="EXPANSIN-LIKE EG45 DOMAIN-CONTAINING PROTEIN"/>
    <property type="match status" value="1"/>
</dbReference>
<comment type="caution">
    <text evidence="3">The sequence shown here is derived from an EMBL/GenBank/DDBJ whole genome shotgun (WGS) entry which is preliminary data.</text>
</comment>
<evidence type="ECO:0000256" key="1">
    <source>
        <dbReference type="SAM" id="Phobius"/>
    </source>
</evidence>
<dbReference type="Proteomes" id="UP001229421">
    <property type="component" value="Unassembled WGS sequence"/>
</dbReference>
<evidence type="ECO:0000259" key="2">
    <source>
        <dbReference type="Pfam" id="PF24804"/>
    </source>
</evidence>
<keyword evidence="1" id="KW-1133">Transmembrane helix</keyword>
<dbReference type="EMBL" id="JAUHHV010000001">
    <property type="protein sequence ID" value="KAK1437205.1"/>
    <property type="molecule type" value="Genomic_DNA"/>
</dbReference>
<accession>A0AAD8P2Y1</accession>
<proteinExistence type="predicted"/>
<keyword evidence="1" id="KW-0812">Transmembrane</keyword>
<protein>
    <recommendedName>
        <fullName evidence="2">DUF7705 domain-containing protein</fullName>
    </recommendedName>
</protein>
<keyword evidence="1" id="KW-0472">Membrane</keyword>
<sequence length="535" mass="59806">MYTQPKAKTTLYRKHNFRHISPSLFHLQPPSSFTMTLNFTQHLIMALAMIIANANLLITVVSVSTAGSEPSYLKLPLKSEFSAVGDPGMKRDGLRVAFEGWNFCNEVGVEAMGMGSPRAADCFDLVHTGKNIYTLNHKVTDSDNRLGVGDSFPGINPESLHDPDLYAVEKELYLGNLCQVNETNNTSPWQFWMVMLKNGNYDTKSGLCPDNGKKTPPFDQPGRFPCFGNGCMNQPTLNHQVTAVDYSLGSDPVMRGGFNGSYGNGSYYEVIWEKRVGNGSWKFDHRLKTTKLYPWLMLYLRADATKGFSGGYHYETRGMLTTLPESPNFKVKLSLDVKKGGGSKSQFYLIDMGSCWKNNGQQCDGDVLTDITRYSEMIINPEITAWCSPSALANCPPYHITPNDTKIYRNDTARFPYGAYHVYCAPGNAKHVEQPSDICDPYSNPQGQEIVQLLPHPIWAEYGFPTTQGEGWVGDARTWELDVGGLSSRLYFYQDPGTKPAKRIWTSLDVGTEIYVSNKDEEAEWSVSDFDVIIT</sequence>
<dbReference type="InterPro" id="IPR056122">
    <property type="entry name" value="DUF7705"/>
</dbReference>
<name>A0AAD8P2Y1_TARER</name>
<feature type="transmembrane region" description="Helical" evidence="1">
    <location>
        <begin position="43"/>
        <end position="63"/>
    </location>
</feature>
<reference evidence="3" key="1">
    <citation type="journal article" date="2023" name="bioRxiv">
        <title>Improved chromosome-level genome assembly for marigold (Tagetes erecta).</title>
        <authorList>
            <person name="Jiang F."/>
            <person name="Yuan L."/>
            <person name="Wang S."/>
            <person name="Wang H."/>
            <person name="Xu D."/>
            <person name="Wang A."/>
            <person name="Fan W."/>
        </authorList>
    </citation>
    <scope>NUCLEOTIDE SEQUENCE</scope>
    <source>
        <strain evidence="3">WSJ</strain>
        <tissue evidence="3">Leaf</tissue>
    </source>
</reference>
<dbReference type="AlphaFoldDB" id="A0AAD8P2Y1"/>
<organism evidence="3 4">
    <name type="scientific">Tagetes erecta</name>
    <name type="common">African marigold</name>
    <dbReference type="NCBI Taxonomy" id="13708"/>
    <lineage>
        <taxon>Eukaryota</taxon>
        <taxon>Viridiplantae</taxon>
        <taxon>Streptophyta</taxon>
        <taxon>Embryophyta</taxon>
        <taxon>Tracheophyta</taxon>
        <taxon>Spermatophyta</taxon>
        <taxon>Magnoliopsida</taxon>
        <taxon>eudicotyledons</taxon>
        <taxon>Gunneridae</taxon>
        <taxon>Pentapetalae</taxon>
        <taxon>asterids</taxon>
        <taxon>campanulids</taxon>
        <taxon>Asterales</taxon>
        <taxon>Asteraceae</taxon>
        <taxon>Asteroideae</taxon>
        <taxon>Heliantheae alliance</taxon>
        <taxon>Tageteae</taxon>
        <taxon>Tagetes</taxon>
    </lineage>
</organism>
<evidence type="ECO:0000313" key="4">
    <source>
        <dbReference type="Proteomes" id="UP001229421"/>
    </source>
</evidence>
<keyword evidence="4" id="KW-1185">Reference proteome</keyword>
<dbReference type="PANTHER" id="PTHR33916:SF8">
    <property type="entry name" value="OS05G0272800 PROTEIN"/>
    <property type="match status" value="1"/>
</dbReference>
<feature type="domain" description="DUF7705" evidence="2">
    <location>
        <begin position="82"/>
        <end position="534"/>
    </location>
</feature>
<dbReference type="Pfam" id="PF24804">
    <property type="entry name" value="DUF7705"/>
    <property type="match status" value="1"/>
</dbReference>
<gene>
    <name evidence="3" type="ORF">QVD17_02993</name>
</gene>